<dbReference type="PROSITE" id="PS51471">
    <property type="entry name" value="FE2OG_OXY"/>
    <property type="match status" value="1"/>
</dbReference>
<organism evidence="17 18">
    <name type="scientific">Octopus sinensis</name>
    <name type="common">East Asian common octopus</name>
    <dbReference type="NCBI Taxonomy" id="2607531"/>
    <lineage>
        <taxon>Eukaryota</taxon>
        <taxon>Metazoa</taxon>
        <taxon>Spiralia</taxon>
        <taxon>Lophotrochozoa</taxon>
        <taxon>Mollusca</taxon>
        <taxon>Cephalopoda</taxon>
        <taxon>Coleoidea</taxon>
        <taxon>Octopodiformes</taxon>
        <taxon>Octopoda</taxon>
        <taxon>Incirrata</taxon>
        <taxon>Octopodidae</taxon>
        <taxon>Octopus</taxon>
    </lineage>
</organism>
<evidence type="ECO:0000256" key="5">
    <source>
        <dbReference type="ARBA" id="ARBA00022723"/>
    </source>
</evidence>
<evidence type="ECO:0000256" key="1">
    <source>
        <dbReference type="ARBA" id="ARBA00001961"/>
    </source>
</evidence>
<dbReference type="SMART" id="SM00702">
    <property type="entry name" value="P4Hc"/>
    <property type="match status" value="1"/>
</dbReference>
<evidence type="ECO:0000256" key="3">
    <source>
        <dbReference type="ARBA" id="ARBA00006487"/>
    </source>
</evidence>
<feature type="compositionally biased region" description="Basic and acidic residues" evidence="14">
    <location>
        <begin position="934"/>
        <end position="945"/>
    </location>
</feature>
<feature type="domain" description="Fe2OG dioxygenase" evidence="16">
    <location>
        <begin position="805"/>
        <end position="915"/>
    </location>
</feature>
<feature type="chain" id="PRO_5028295571" description="procollagen-proline 3-dioxygenase" evidence="15">
    <location>
        <begin position="21"/>
        <end position="984"/>
    </location>
</feature>
<evidence type="ECO:0000259" key="16">
    <source>
        <dbReference type="PROSITE" id="PS51471"/>
    </source>
</evidence>
<dbReference type="PANTHER" id="PTHR14049:SF9">
    <property type="entry name" value="PROCOLLAGEN-PROLINE 3-DIOXYGENASE"/>
    <property type="match status" value="1"/>
</dbReference>
<dbReference type="InterPro" id="IPR044862">
    <property type="entry name" value="Pro_4_hyd_alph_FE2OG_OXY"/>
</dbReference>
<feature type="region of interest" description="Disordered" evidence="14">
    <location>
        <begin position="932"/>
        <end position="984"/>
    </location>
</feature>
<comment type="cofactor">
    <cofactor evidence="2">
        <name>Fe cation</name>
        <dbReference type="ChEBI" id="CHEBI:24875"/>
    </cofactor>
</comment>
<evidence type="ECO:0000256" key="10">
    <source>
        <dbReference type="ARBA" id="ARBA00022964"/>
    </source>
</evidence>
<evidence type="ECO:0000256" key="11">
    <source>
        <dbReference type="ARBA" id="ARBA00023002"/>
    </source>
</evidence>
<keyword evidence="11" id="KW-0560">Oxidoreductase</keyword>
<evidence type="ECO:0000256" key="12">
    <source>
        <dbReference type="ARBA" id="ARBA00023004"/>
    </source>
</evidence>
<keyword evidence="6 15" id="KW-0732">Signal</keyword>
<dbReference type="Gene3D" id="2.60.120.620">
    <property type="entry name" value="q2cbj1_9rhob like domain"/>
    <property type="match status" value="1"/>
</dbReference>
<gene>
    <name evidence="18" type="primary">LOC115211627</name>
</gene>
<keyword evidence="17" id="KW-1185">Reference proteome</keyword>
<evidence type="ECO:0000256" key="9">
    <source>
        <dbReference type="ARBA" id="ARBA00022824"/>
    </source>
</evidence>
<dbReference type="InterPro" id="IPR005123">
    <property type="entry name" value="Oxoglu/Fe-dep_dioxygenase_dom"/>
</dbReference>
<name>A0A6P7SCQ0_9MOLL</name>
<sequence length="984" mass="112418">MAIRGLILGFCLVNIAQILAIEPSSDTYDLIYSRAREAYSSQGWVDCVKHIKDALKDYKFYRSTLISCRRECRGKVMNENETSVSPDLENMIPFFFKIIKVSNCVRMCKQKNMPNRPDVSVHFDIEDDFEMRMPYDYLQFCHYKATKINYYTTPTLQPYCPTHQMKETCTYKRDNVKEAVAAAYTYLMADAKQDTTVQNLMFYQQFPEVDTSDFVDLERRPYQAAFIEGQENQRNGEWKEGVKLIEEAINEFIKEEEECRILCEGPYDHESFPEFINAISEHFISVLKCQNKCEGKLSILHGEKVKDFFPELYNYLQFGYYKLNDIPNAVKATASYLVLKPDDPTMLDNKQIYIKSGITPENIIPRPEALKYFTRRKQIKNILQYVTEKYVVAIDDEGEIDDSLKSIDLDSMEPLNHKRLNENHYLHIFEKYGLKIMAEPNDLFEPYRLVVDGFVGDEQCQEMINLVTLQKTVDGMKTLTVPETVEKMNVSEDYNVGLRLLLRMSGIAKQFIQKYLNHNIYHYSTKVICKDKWNGHCFLTESGKCLSEFVPEGSFQSITHLSSIPKAGGSYFAKPEEIIIRPRCGRMVLFRSTDPLGVKPFNESEMERCVLWNVFGNDPMQNEIDHLDALILLRNMDQQIMLNTSESRSQVLNDLLNQGVEVVSTEKEMLGKERFIADGLASKAECETLIDLANAGGSLGDGYDREASPHSANEYFVGLSIPGAIEDGSVRGDGYKHQQGILSLISPHTKHELFQGLTVARAAKLVKEGTVSFDAVSLFLKLAEKGRLLVEKYLNLTKPLYFDFTHLVCRTAVDEDELDRSDLSHPIHADNCLLQPDGTCLKEVPAYIQRDYSAIIYLNGEFTGGEFIFAYPNKSEQLSMKPKCGRLVGFNAADYHGVKAVIKGQRCCLAMWYTQDPDFKELAHSQAHKILKQVKKERQESEKSSSDSGDNDSEKDQPNSSDSSTDISSKEKNTDSISNKNEEL</sequence>
<dbReference type="AlphaFoldDB" id="A0A6P7SCQ0"/>
<keyword evidence="13" id="KW-0325">Glycoprotein</keyword>
<evidence type="ECO:0000256" key="6">
    <source>
        <dbReference type="ARBA" id="ARBA00022729"/>
    </source>
</evidence>
<evidence type="ECO:0000256" key="15">
    <source>
        <dbReference type="SAM" id="SignalP"/>
    </source>
</evidence>
<keyword evidence="5" id="KW-0479">Metal-binding</keyword>
<evidence type="ECO:0000256" key="2">
    <source>
        <dbReference type="ARBA" id="ARBA00001962"/>
    </source>
</evidence>
<dbReference type="RefSeq" id="XP_029636107.1">
    <property type="nucleotide sequence ID" value="XM_029780247.2"/>
</dbReference>
<comment type="cofactor">
    <cofactor evidence="1">
        <name>L-ascorbate</name>
        <dbReference type="ChEBI" id="CHEBI:38290"/>
    </cofactor>
</comment>
<reference evidence="18" key="1">
    <citation type="submission" date="2025-08" db="UniProtKB">
        <authorList>
            <consortium name="RefSeq"/>
        </authorList>
    </citation>
    <scope>IDENTIFICATION</scope>
</reference>
<dbReference type="GO" id="GO:0032963">
    <property type="term" value="P:collagen metabolic process"/>
    <property type="evidence" value="ECO:0007669"/>
    <property type="project" value="InterPro"/>
</dbReference>
<dbReference type="EC" id="1.14.11.7" evidence="4"/>
<proteinExistence type="inferred from homology"/>
<keyword evidence="7" id="KW-0677">Repeat</keyword>
<keyword evidence="10" id="KW-0223">Dioxygenase</keyword>
<accession>A0A6P7SCQ0</accession>
<keyword evidence="12" id="KW-0408">Iron</keyword>
<dbReference type="KEGG" id="osn:115211627"/>
<dbReference type="GO" id="GO:0005506">
    <property type="term" value="F:iron ion binding"/>
    <property type="evidence" value="ECO:0007669"/>
    <property type="project" value="InterPro"/>
</dbReference>
<evidence type="ECO:0000256" key="14">
    <source>
        <dbReference type="SAM" id="MobiDB-lite"/>
    </source>
</evidence>
<evidence type="ECO:0000256" key="7">
    <source>
        <dbReference type="ARBA" id="ARBA00022737"/>
    </source>
</evidence>
<evidence type="ECO:0000256" key="13">
    <source>
        <dbReference type="ARBA" id="ARBA00023180"/>
    </source>
</evidence>
<dbReference type="InterPro" id="IPR039575">
    <property type="entry name" value="P3H"/>
</dbReference>
<evidence type="ECO:0000313" key="17">
    <source>
        <dbReference type="Proteomes" id="UP000515154"/>
    </source>
</evidence>
<comment type="similarity">
    <text evidence="3">Belongs to the leprecan family.</text>
</comment>
<protein>
    <recommendedName>
        <fullName evidence="4">procollagen-proline 3-dioxygenase</fullName>
        <ecNumber evidence="4">1.14.11.7</ecNumber>
    </recommendedName>
</protein>
<dbReference type="Pfam" id="PF13640">
    <property type="entry name" value="2OG-FeII_Oxy_3"/>
    <property type="match status" value="1"/>
</dbReference>
<keyword evidence="9" id="KW-0256">Endoplasmic reticulum</keyword>
<dbReference type="InterPro" id="IPR011990">
    <property type="entry name" value="TPR-like_helical_dom_sf"/>
</dbReference>
<dbReference type="InterPro" id="IPR056585">
    <property type="entry name" value="Leprecan_dom"/>
</dbReference>
<dbReference type="Proteomes" id="UP000515154">
    <property type="component" value="Linkage group LG5"/>
</dbReference>
<dbReference type="Pfam" id="PF23557">
    <property type="entry name" value="TPR_leprecan"/>
    <property type="match status" value="2"/>
</dbReference>
<feature type="compositionally biased region" description="Basic and acidic residues" evidence="14">
    <location>
        <begin position="968"/>
        <end position="984"/>
    </location>
</feature>
<dbReference type="PANTHER" id="PTHR14049">
    <property type="entry name" value="LEPRECAN 1"/>
    <property type="match status" value="1"/>
</dbReference>
<evidence type="ECO:0000313" key="18">
    <source>
        <dbReference type="RefSeq" id="XP_029636107.1"/>
    </source>
</evidence>
<feature type="signal peptide" evidence="15">
    <location>
        <begin position="1"/>
        <end position="20"/>
    </location>
</feature>
<keyword evidence="8" id="KW-0802">TPR repeat</keyword>
<evidence type="ECO:0000256" key="4">
    <source>
        <dbReference type="ARBA" id="ARBA00012262"/>
    </source>
</evidence>
<dbReference type="GO" id="GO:0019797">
    <property type="term" value="F:procollagen-proline 3-dioxygenase activity"/>
    <property type="evidence" value="ECO:0007669"/>
    <property type="project" value="UniProtKB-EC"/>
</dbReference>
<dbReference type="Gene3D" id="1.25.40.10">
    <property type="entry name" value="Tetratricopeptide repeat domain"/>
    <property type="match status" value="1"/>
</dbReference>
<dbReference type="GO" id="GO:0031418">
    <property type="term" value="F:L-ascorbic acid binding"/>
    <property type="evidence" value="ECO:0007669"/>
    <property type="project" value="InterPro"/>
</dbReference>
<dbReference type="InterPro" id="IPR006620">
    <property type="entry name" value="Pro_4_hyd_alph"/>
</dbReference>
<evidence type="ECO:0000256" key="8">
    <source>
        <dbReference type="ARBA" id="ARBA00022803"/>
    </source>
</evidence>